<accession>A0AAD6TD51</accession>
<feature type="chain" id="PRO_5041942162" evidence="2">
    <location>
        <begin position="27"/>
        <end position="215"/>
    </location>
</feature>
<organism evidence="3 4">
    <name type="scientific">Mycena alexandri</name>
    <dbReference type="NCBI Taxonomy" id="1745969"/>
    <lineage>
        <taxon>Eukaryota</taxon>
        <taxon>Fungi</taxon>
        <taxon>Dikarya</taxon>
        <taxon>Basidiomycota</taxon>
        <taxon>Agaricomycotina</taxon>
        <taxon>Agaricomycetes</taxon>
        <taxon>Agaricomycetidae</taxon>
        <taxon>Agaricales</taxon>
        <taxon>Marasmiineae</taxon>
        <taxon>Mycenaceae</taxon>
        <taxon>Mycena</taxon>
    </lineage>
</organism>
<dbReference type="AlphaFoldDB" id="A0AAD6TD51"/>
<protein>
    <submittedName>
        <fullName evidence="3">Uncharacterized protein</fullName>
    </submittedName>
</protein>
<evidence type="ECO:0000313" key="4">
    <source>
        <dbReference type="Proteomes" id="UP001218188"/>
    </source>
</evidence>
<keyword evidence="2" id="KW-0732">Signal</keyword>
<gene>
    <name evidence="3" type="ORF">C8F04DRAFT_1174804</name>
</gene>
<dbReference type="EMBL" id="JARJCM010000007">
    <property type="protein sequence ID" value="KAJ7044374.1"/>
    <property type="molecule type" value="Genomic_DNA"/>
</dbReference>
<keyword evidence="4" id="KW-1185">Reference proteome</keyword>
<feature type="compositionally biased region" description="Basic and acidic residues" evidence="1">
    <location>
        <begin position="200"/>
        <end position="215"/>
    </location>
</feature>
<sequence length="215" mass="22504">MSANIMFSPQLVSALISVGMALGALAITPPVPNTIVPVEFAGNAAAIQAPAFGEDTRIYYQADVSGGILELAVSGPATVGKVFSLQTLIPAAQVQPCTLIAAVITDGVDFTGVRLSFRAVEIAQGRPPTMAGGGHYLYGGHRPPLRPPRRLHRLSPPSSSPLTPSPAPLPSRVRAAIKPPPPSHHPSTTRPARHTATPAHHPDTPARRPDPRPRP</sequence>
<name>A0AAD6TD51_9AGAR</name>
<reference evidence="3" key="1">
    <citation type="submission" date="2023-03" db="EMBL/GenBank/DDBJ databases">
        <title>Massive genome expansion in bonnet fungi (Mycena s.s.) driven by repeated elements and novel gene families across ecological guilds.</title>
        <authorList>
            <consortium name="Lawrence Berkeley National Laboratory"/>
            <person name="Harder C.B."/>
            <person name="Miyauchi S."/>
            <person name="Viragh M."/>
            <person name="Kuo A."/>
            <person name="Thoen E."/>
            <person name="Andreopoulos B."/>
            <person name="Lu D."/>
            <person name="Skrede I."/>
            <person name="Drula E."/>
            <person name="Henrissat B."/>
            <person name="Morin E."/>
            <person name="Kohler A."/>
            <person name="Barry K."/>
            <person name="LaButti K."/>
            <person name="Morin E."/>
            <person name="Salamov A."/>
            <person name="Lipzen A."/>
            <person name="Mereny Z."/>
            <person name="Hegedus B."/>
            <person name="Baldrian P."/>
            <person name="Stursova M."/>
            <person name="Weitz H."/>
            <person name="Taylor A."/>
            <person name="Grigoriev I.V."/>
            <person name="Nagy L.G."/>
            <person name="Martin F."/>
            <person name="Kauserud H."/>
        </authorList>
    </citation>
    <scope>NUCLEOTIDE SEQUENCE</scope>
    <source>
        <strain evidence="3">CBHHK200</strain>
    </source>
</reference>
<proteinExistence type="predicted"/>
<evidence type="ECO:0000256" key="1">
    <source>
        <dbReference type="SAM" id="MobiDB-lite"/>
    </source>
</evidence>
<feature type="compositionally biased region" description="Low complexity" evidence="1">
    <location>
        <begin position="185"/>
        <end position="199"/>
    </location>
</feature>
<feature type="signal peptide" evidence="2">
    <location>
        <begin position="1"/>
        <end position="26"/>
    </location>
</feature>
<dbReference type="Proteomes" id="UP001218188">
    <property type="component" value="Unassembled WGS sequence"/>
</dbReference>
<evidence type="ECO:0000313" key="3">
    <source>
        <dbReference type="EMBL" id="KAJ7044374.1"/>
    </source>
</evidence>
<comment type="caution">
    <text evidence="3">The sequence shown here is derived from an EMBL/GenBank/DDBJ whole genome shotgun (WGS) entry which is preliminary data.</text>
</comment>
<feature type="compositionally biased region" description="Basic residues" evidence="1">
    <location>
        <begin position="143"/>
        <end position="153"/>
    </location>
</feature>
<evidence type="ECO:0000256" key="2">
    <source>
        <dbReference type="SAM" id="SignalP"/>
    </source>
</evidence>
<feature type="region of interest" description="Disordered" evidence="1">
    <location>
        <begin position="125"/>
        <end position="215"/>
    </location>
</feature>